<comment type="caution">
    <text evidence="7">The sequence shown here is derived from an EMBL/GenBank/DDBJ whole genome shotgun (WGS) entry which is preliminary data.</text>
</comment>
<feature type="DNA-binding region" description="OmpR/PhoB-type" evidence="5">
    <location>
        <begin position="1"/>
        <end position="93"/>
    </location>
</feature>
<evidence type="ECO:0000256" key="1">
    <source>
        <dbReference type="ARBA" id="ARBA00005820"/>
    </source>
</evidence>
<dbReference type="EMBL" id="JAENHO010000013">
    <property type="protein sequence ID" value="MBL7260311.1"/>
    <property type="molecule type" value="Genomic_DNA"/>
</dbReference>
<dbReference type="Gene3D" id="1.10.10.10">
    <property type="entry name" value="Winged helix-like DNA-binding domain superfamily/Winged helix DNA-binding domain"/>
    <property type="match status" value="2"/>
</dbReference>
<dbReference type="InterPro" id="IPR002182">
    <property type="entry name" value="NB-ARC"/>
</dbReference>
<evidence type="ECO:0000313" key="8">
    <source>
        <dbReference type="Proteomes" id="UP000598996"/>
    </source>
</evidence>
<gene>
    <name evidence="7" type="ORF">JKJ07_39035</name>
</gene>
<dbReference type="SMART" id="SM01043">
    <property type="entry name" value="BTAD"/>
    <property type="match status" value="1"/>
</dbReference>
<evidence type="ECO:0000259" key="6">
    <source>
        <dbReference type="PROSITE" id="PS51755"/>
    </source>
</evidence>
<dbReference type="Pfam" id="PF13424">
    <property type="entry name" value="TPR_12"/>
    <property type="match status" value="2"/>
</dbReference>
<dbReference type="PANTHER" id="PTHR35807">
    <property type="entry name" value="TRANSCRIPTIONAL REGULATOR REDD-RELATED"/>
    <property type="match status" value="1"/>
</dbReference>
<dbReference type="PANTHER" id="PTHR35807:SF1">
    <property type="entry name" value="TRANSCRIPTIONAL REGULATOR REDD"/>
    <property type="match status" value="1"/>
</dbReference>
<dbReference type="InterPro" id="IPR011990">
    <property type="entry name" value="TPR-like_helical_dom_sf"/>
</dbReference>
<dbReference type="Pfam" id="PF00931">
    <property type="entry name" value="NB-ARC"/>
    <property type="match status" value="1"/>
</dbReference>
<keyword evidence="8" id="KW-1185">Reference proteome</keyword>
<dbReference type="SUPFAM" id="SSF48452">
    <property type="entry name" value="TPR-like"/>
    <property type="match status" value="2"/>
</dbReference>
<dbReference type="InterPro" id="IPR016032">
    <property type="entry name" value="Sig_transdc_resp-reg_C-effctor"/>
</dbReference>
<dbReference type="InterPro" id="IPR001867">
    <property type="entry name" value="OmpR/PhoB-type_DNA-bd"/>
</dbReference>
<evidence type="ECO:0000256" key="2">
    <source>
        <dbReference type="ARBA" id="ARBA00023015"/>
    </source>
</evidence>
<dbReference type="InterPro" id="IPR051677">
    <property type="entry name" value="AfsR-DnrI-RedD_regulator"/>
</dbReference>
<dbReference type="Gene3D" id="3.40.50.300">
    <property type="entry name" value="P-loop containing nucleotide triphosphate hydrolases"/>
    <property type="match status" value="1"/>
</dbReference>
<dbReference type="InterPro" id="IPR027417">
    <property type="entry name" value="P-loop_NTPase"/>
</dbReference>
<dbReference type="SMART" id="SM00028">
    <property type="entry name" value="TPR"/>
    <property type="match status" value="8"/>
</dbReference>
<accession>A0ABS1W0P8</accession>
<evidence type="ECO:0000256" key="3">
    <source>
        <dbReference type="ARBA" id="ARBA00023125"/>
    </source>
</evidence>
<proteinExistence type="inferred from homology"/>
<evidence type="ECO:0000256" key="5">
    <source>
        <dbReference type="PROSITE-ProRule" id="PRU01091"/>
    </source>
</evidence>
<dbReference type="RefSeq" id="WP_202997035.1">
    <property type="nucleotide sequence ID" value="NZ_JAENHO010000013.1"/>
</dbReference>
<dbReference type="PRINTS" id="PR00364">
    <property type="entry name" value="DISEASERSIST"/>
</dbReference>
<dbReference type="CDD" id="cd15831">
    <property type="entry name" value="BTAD"/>
    <property type="match status" value="1"/>
</dbReference>
<dbReference type="Pfam" id="PF03704">
    <property type="entry name" value="BTAD"/>
    <property type="match status" value="1"/>
</dbReference>
<name>A0ABS1W0P8_9ACTN</name>
<dbReference type="InterPro" id="IPR005158">
    <property type="entry name" value="BTAD"/>
</dbReference>
<dbReference type="InterPro" id="IPR019734">
    <property type="entry name" value="TPR_rpt"/>
</dbReference>
<evidence type="ECO:0000256" key="4">
    <source>
        <dbReference type="ARBA" id="ARBA00023163"/>
    </source>
</evidence>
<organism evidence="7 8">
    <name type="scientific">Paractinoplanes lichenicola</name>
    <dbReference type="NCBI Taxonomy" id="2802976"/>
    <lineage>
        <taxon>Bacteria</taxon>
        <taxon>Bacillati</taxon>
        <taxon>Actinomycetota</taxon>
        <taxon>Actinomycetes</taxon>
        <taxon>Micromonosporales</taxon>
        <taxon>Micromonosporaceae</taxon>
        <taxon>Paractinoplanes</taxon>
    </lineage>
</organism>
<dbReference type="SUPFAM" id="SSF46894">
    <property type="entry name" value="C-terminal effector domain of the bipartite response regulators"/>
    <property type="match status" value="1"/>
</dbReference>
<keyword evidence="3 5" id="KW-0238">DNA-binding</keyword>
<sequence>MQVLVLGALEIVIDGASLELGAQRQQIILGTLALEANRVIRITRLMEALYGEDLPSTSRVQVQICISALRRRFTEKGFADAIGTRSQGYSLQLPAGSLDLHRFEEALTQARQFREFRRLDEAVVNYRKALALWRGPVLDGLESRVIQQAADRLAERRLTVTEECLDLELQLGRHRELIDELGSLVDEHPLRGRLREHLMLALYRSGRQAEALETYRAARKLFIEELGLEPSEELRRLEHSVLTDDPHLALPEQPGASVSLTPVSPPAPLVPPLAPMRVGEPIEPAAPESSPASPPPAFAVPAVAEIPPVSGVPISPGGLAVSPVPCLLPTDIADFTGRSLQMEAIQMQVEAATENRLEFAVPVVVMVGKPGIGKTTLAVHAAHRLAERYPDGQLFADLHGRRPEQIGPMRVLERFLRALGVPGTQMPDLLEERAELYRTLLADRRMLVVLDNAGGESQVRPLIPGTSQSAVLITSRGRFGGLPGAVHLQVEVFNAEHSVELISRIAGAERVESELDSTAELAELCGHLPLALRIAGARLAARPHWSVEQLVDRLANEARRLDELKHSGMGIRASISLTYDHLEEDARRLFRLLTVVNFPHVTAWIAAALLDADIDDAQDLLDDLADAQLIETGGTGRGANTQYRVHDLIRVFAREQLFAEEGVQERAEALRRALGALLFLAQEAHRGVLGGDYLMLYSNASLHELPAKQTRRIIGSPIAWYEQERLTLVAAVRQAARAGLVTHCWGLALISVTLFEYRIYLTDWRETNQIALGAAEQAGDERGQAALLTSSGSLLLREGRFAEALEALQSARGLFERAGNEHDLAEVSRNEGVIHRMAGRFTEAFECYTTCLAPLREVGDLAAVAFVLHNMAHIKLEQDDLPAARAFLAESLEGARQAGSRRLQAQVLHRLGDTELRAGEPKAAMDFYGQALAIVREVGDPMGQAFTLYGLGMAYLRTGSLVECSAALTEALELAGAAGERLMVARVSMLIGELAMAEGDPQRAVAHLHRSLGLFRAISSPEMEKRALGLLSDAYALSDHSNMVPAKPE</sequence>
<dbReference type="SUPFAM" id="SSF52540">
    <property type="entry name" value="P-loop containing nucleoside triphosphate hydrolases"/>
    <property type="match status" value="1"/>
</dbReference>
<dbReference type="PROSITE" id="PS51755">
    <property type="entry name" value="OMPR_PHOB"/>
    <property type="match status" value="1"/>
</dbReference>
<dbReference type="InterPro" id="IPR036388">
    <property type="entry name" value="WH-like_DNA-bd_sf"/>
</dbReference>
<comment type="similarity">
    <text evidence="1">Belongs to the AfsR/DnrI/RedD regulatory family.</text>
</comment>
<feature type="domain" description="OmpR/PhoB-type" evidence="6">
    <location>
        <begin position="1"/>
        <end position="93"/>
    </location>
</feature>
<keyword evidence="2" id="KW-0805">Transcription regulation</keyword>
<reference evidence="7 8" key="1">
    <citation type="submission" date="2021-01" db="EMBL/GenBank/DDBJ databases">
        <title>Actinoplanes sp. nov. LDG1-01 isolated from lichen.</title>
        <authorList>
            <person name="Saeng-In P."/>
            <person name="Phongsopitanun W."/>
            <person name="Kanchanasin P."/>
            <person name="Yuki M."/>
            <person name="Kudo T."/>
            <person name="Ohkuma M."/>
            <person name="Tanasupawat S."/>
        </authorList>
    </citation>
    <scope>NUCLEOTIDE SEQUENCE [LARGE SCALE GENOMIC DNA]</scope>
    <source>
        <strain evidence="7 8">LDG1-01</strain>
    </source>
</reference>
<dbReference type="SMART" id="SM00862">
    <property type="entry name" value="Trans_reg_C"/>
    <property type="match status" value="1"/>
</dbReference>
<evidence type="ECO:0000313" key="7">
    <source>
        <dbReference type="EMBL" id="MBL7260311.1"/>
    </source>
</evidence>
<dbReference type="Gene3D" id="1.25.40.10">
    <property type="entry name" value="Tetratricopeptide repeat domain"/>
    <property type="match status" value="2"/>
</dbReference>
<protein>
    <submittedName>
        <fullName evidence="7">Tetratricopeptide repeat protein</fullName>
    </submittedName>
</protein>
<dbReference type="Proteomes" id="UP000598996">
    <property type="component" value="Unassembled WGS sequence"/>
</dbReference>
<keyword evidence="4" id="KW-0804">Transcription</keyword>